<dbReference type="InterPro" id="IPR018638">
    <property type="entry name" value="DUF2061_membrane"/>
</dbReference>
<dbReference type="RefSeq" id="WP_147100868.1">
    <property type="nucleotide sequence ID" value="NZ_VOOS01000004.1"/>
</dbReference>
<reference evidence="2 3" key="1">
    <citation type="submission" date="2019-08" db="EMBL/GenBank/DDBJ databases">
        <title>Genome of Vicingus serpentipes NCIMB 15042.</title>
        <authorList>
            <person name="Bowman J.P."/>
        </authorList>
    </citation>
    <scope>NUCLEOTIDE SEQUENCE [LARGE SCALE GENOMIC DNA]</scope>
    <source>
        <strain evidence="2 3">NCIMB 15042</strain>
    </source>
</reference>
<dbReference type="Pfam" id="PF09834">
    <property type="entry name" value="DUF2061"/>
    <property type="match status" value="2"/>
</dbReference>
<dbReference type="EMBL" id="VOOS01000004">
    <property type="protein sequence ID" value="TXB64670.1"/>
    <property type="molecule type" value="Genomic_DNA"/>
</dbReference>
<dbReference type="Proteomes" id="UP000321721">
    <property type="component" value="Unassembled WGS sequence"/>
</dbReference>
<proteinExistence type="predicted"/>
<name>A0A5C6RSQ1_9FLAO</name>
<evidence type="ECO:0000313" key="3">
    <source>
        <dbReference type="Proteomes" id="UP000321721"/>
    </source>
</evidence>
<evidence type="ECO:0000313" key="2">
    <source>
        <dbReference type="EMBL" id="TXB64670.1"/>
    </source>
</evidence>
<feature type="domain" description="DUF2061" evidence="1">
    <location>
        <begin position="81"/>
        <end position="131"/>
    </location>
</feature>
<evidence type="ECO:0000259" key="1">
    <source>
        <dbReference type="Pfam" id="PF09834"/>
    </source>
</evidence>
<organism evidence="2 3">
    <name type="scientific">Vicingus serpentipes</name>
    <dbReference type="NCBI Taxonomy" id="1926625"/>
    <lineage>
        <taxon>Bacteria</taxon>
        <taxon>Pseudomonadati</taxon>
        <taxon>Bacteroidota</taxon>
        <taxon>Flavobacteriia</taxon>
        <taxon>Flavobacteriales</taxon>
        <taxon>Vicingaceae</taxon>
        <taxon>Vicingus</taxon>
    </lineage>
</organism>
<comment type="caution">
    <text evidence="2">The sequence shown here is derived from an EMBL/GenBank/DDBJ whole genome shotgun (WGS) entry which is preliminary data.</text>
</comment>
<keyword evidence="3" id="KW-1185">Reference proteome</keyword>
<gene>
    <name evidence="2" type="ORF">FRY74_09470</name>
</gene>
<dbReference type="OrthoDB" id="197461at2"/>
<accession>A0A5C6RSQ1</accession>
<protein>
    <submittedName>
        <fullName evidence="2">DUF2061 domain-containing protein</fullName>
    </submittedName>
</protein>
<feature type="domain" description="DUF2061" evidence="1">
    <location>
        <begin position="11"/>
        <end position="61"/>
    </location>
</feature>
<sequence>MSEDFLIKRHLAKTMTWRIVGTIDTMIIGWIVSGDPLVGLSIGGTEVLTKMVLYFLHERAWFKYGYSKKTHGAKMSRKRHLLKTISWRVIGTIDTMLLAWLISGNPLIGLKVGGIEVITKMILYYFHERVWYKYDFGIEKEKNNG</sequence>
<dbReference type="AlphaFoldDB" id="A0A5C6RSQ1"/>